<evidence type="ECO:0000256" key="1">
    <source>
        <dbReference type="SAM" id="Phobius"/>
    </source>
</evidence>
<name>A0ABD2CNQ5_VESMC</name>
<keyword evidence="1" id="KW-0472">Membrane</keyword>
<protein>
    <submittedName>
        <fullName evidence="2">Uncharacterized protein</fullName>
    </submittedName>
</protein>
<feature type="transmembrane region" description="Helical" evidence="1">
    <location>
        <begin position="34"/>
        <end position="56"/>
    </location>
</feature>
<reference evidence="2 3" key="1">
    <citation type="journal article" date="2024" name="Ann. Entomol. Soc. Am.">
        <title>Genomic analyses of the southern and eastern yellowjacket wasps (Hymenoptera: Vespidae) reveal evolutionary signatures of social life.</title>
        <authorList>
            <person name="Catto M.A."/>
            <person name="Caine P.B."/>
            <person name="Orr S.E."/>
            <person name="Hunt B.G."/>
            <person name="Goodisman M.A.D."/>
        </authorList>
    </citation>
    <scope>NUCLEOTIDE SEQUENCE [LARGE SCALE GENOMIC DNA]</scope>
    <source>
        <strain evidence="2">232</strain>
        <tissue evidence="2">Head and thorax</tissue>
    </source>
</reference>
<dbReference type="AlphaFoldDB" id="A0ABD2CNQ5"/>
<keyword evidence="3" id="KW-1185">Reference proteome</keyword>
<feature type="transmembrane region" description="Helical" evidence="1">
    <location>
        <begin position="110"/>
        <end position="132"/>
    </location>
</feature>
<evidence type="ECO:0000313" key="3">
    <source>
        <dbReference type="Proteomes" id="UP001607303"/>
    </source>
</evidence>
<comment type="caution">
    <text evidence="2">The sequence shown here is derived from an EMBL/GenBank/DDBJ whole genome shotgun (WGS) entry which is preliminary data.</text>
</comment>
<proteinExistence type="predicted"/>
<keyword evidence="1" id="KW-0812">Transmembrane</keyword>
<gene>
    <name evidence="2" type="ORF">V1477_004735</name>
</gene>
<evidence type="ECO:0000313" key="2">
    <source>
        <dbReference type="EMBL" id="KAL2746365.1"/>
    </source>
</evidence>
<organism evidence="2 3">
    <name type="scientific">Vespula maculifrons</name>
    <name type="common">Eastern yellow jacket</name>
    <name type="synonym">Wasp</name>
    <dbReference type="NCBI Taxonomy" id="7453"/>
    <lineage>
        <taxon>Eukaryota</taxon>
        <taxon>Metazoa</taxon>
        <taxon>Ecdysozoa</taxon>
        <taxon>Arthropoda</taxon>
        <taxon>Hexapoda</taxon>
        <taxon>Insecta</taxon>
        <taxon>Pterygota</taxon>
        <taxon>Neoptera</taxon>
        <taxon>Endopterygota</taxon>
        <taxon>Hymenoptera</taxon>
        <taxon>Apocrita</taxon>
        <taxon>Aculeata</taxon>
        <taxon>Vespoidea</taxon>
        <taxon>Vespidae</taxon>
        <taxon>Vespinae</taxon>
        <taxon>Vespula</taxon>
    </lineage>
</organism>
<dbReference type="Proteomes" id="UP001607303">
    <property type="component" value="Unassembled WGS sequence"/>
</dbReference>
<keyword evidence="1" id="KW-1133">Transmembrane helix</keyword>
<accession>A0ABD2CNQ5</accession>
<sequence length="257" mass="30318">MKDPPLFKQLHIYAYKRYTFRNKVKLSTENKQHYCFQLIFSYILISYEIQLLWITVEDIIKNGNGNYVNVELYPTKGIKERAIEIVETDIILFCASGPQKIPYLSYSSNIIIIFVTMIIVIFFSYILFMYFAKLTHIPSELPKTENVNISITYDRKKTSKEMFDLKYYKRVCSTYEFRKGTFLFTAIIMEKIKILNVSNPCILKNYDLQNPRFFLKSFFSIITTEIFKFLVLETPTCFIISSNITPCHEHSVIGFIS</sequence>
<dbReference type="EMBL" id="JAYRBN010000037">
    <property type="protein sequence ID" value="KAL2746365.1"/>
    <property type="molecule type" value="Genomic_DNA"/>
</dbReference>